<evidence type="ECO:0000256" key="1">
    <source>
        <dbReference type="SAM" id="MobiDB-lite"/>
    </source>
</evidence>
<accession>A0AAV9H3Q0</accession>
<name>A0AAV9H3Q0_9PEZI</name>
<gene>
    <name evidence="2" type="ORF">QBC34DRAFT_390654</name>
</gene>
<evidence type="ECO:0000313" key="3">
    <source>
        <dbReference type="Proteomes" id="UP001321760"/>
    </source>
</evidence>
<comment type="caution">
    <text evidence="2">The sequence shown here is derived from an EMBL/GenBank/DDBJ whole genome shotgun (WGS) entry which is preliminary data.</text>
</comment>
<reference evidence="2" key="1">
    <citation type="journal article" date="2023" name="Mol. Phylogenet. Evol.">
        <title>Genome-scale phylogeny and comparative genomics of the fungal order Sordariales.</title>
        <authorList>
            <person name="Hensen N."/>
            <person name="Bonometti L."/>
            <person name="Westerberg I."/>
            <person name="Brannstrom I.O."/>
            <person name="Guillou S."/>
            <person name="Cros-Aarteil S."/>
            <person name="Calhoun S."/>
            <person name="Haridas S."/>
            <person name="Kuo A."/>
            <person name="Mondo S."/>
            <person name="Pangilinan J."/>
            <person name="Riley R."/>
            <person name="LaButti K."/>
            <person name="Andreopoulos B."/>
            <person name="Lipzen A."/>
            <person name="Chen C."/>
            <person name="Yan M."/>
            <person name="Daum C."/>
            <person name="Ng V."/>
            <person name="Clum A."/>
            <person name="Steindorff A."/>
            <person name="Ohm R.A."/>
            <person name="Martin F."/>
            <person name="Silar P."/>
            <person name="Natvig D.O."/>
            <person name="Lalanne C."/>
            <person name="Gautier V."/>
            <person name="Ament-Velasquez S.L."/>
            <person name="Kruys A."/>
            <person name="Hutchinson M.I."/>
            <person name="Powell A.J."/>
            <person name="Barry K."/>
            <person name="Miller A.N."/>
            <person name="Grigoriev I.V."/>
            <person name="Debuchy R."/>
            <person name="Gladieux P."/>
            <person name="Hiltunen Thoren M."/>
            <person name="Johannesson H."/>
        </authorList>
    </citation>
    <scope>NUCLEOTIDE SEQUENCE</scope>
    <source>
        <strain evidence="2">PSN243</strain>
    </source>
</reference>
<dbReference type="EMBL" id="MU865914">
    <property type="protein sequence ID" value="KAK4455689.1"/>
    <property type="molecule type" value="Genomic_DNA"/>
</dbReference>
<sequence>MSGLWSTAARCRGRYRWPWIRSMHTLVREGETPALDRRKRRPQNSADTATSTRAPLDVPLRRITQEETTRETLVQEGEREQDLERRQPERESAIAQHPRGRQGLKRKVPRWKSRISQQGQRKRWENGVLELLRLAGASDLAHVVRHANIDLAFQNKTTIGVLDELATEKVRSSFQPQETVSQSLQEATDSTESMVQTSHPELYDDVKLHDREDLRMCEFFVRQEGTAGKFSATDFGDQRFPKRLPSTAVAVVDGLLERVYDGNPRRLSPDSAFNAIRMLKSDGYPRYRRMQIYSVDDSVKKFHSVFKESLKKARWGLRAARKRRAQLKATITHRLSLGDHLFLGPRYLRWTAELKTLNMAINRLRLREQRAVKRLETLLITLKVRINDENDTLRAPAINFLQLVWEARGRLNEANDKVFAEWDSRRREMYVAKLCYNLLVSEYPPGVSNYNTLLLGLSKVGEHDLAQVIADHCLGWSDRRQSEAMLHCLVTHYRRKGNYAEYQKLLQQFTGHDGASVLRPVRANVITEFPRLRKWAERYAVGVRDGFVLEVMPLNHHHLNAIIGGLLDFGNTRGAASLVFACQRDGIKVSSRIKYRLLSRCINTMDGRLARMLIARMLAGSLEDGIQNTTFFAPSTRRDWEPWNWESVNSVAARRSRGDRLRALLTIAWGRRFPIGEAPKARKRADPARPLRGKGWRLTEDRVRHLAVVAWVAWTQQHLVRVNEILRSIGSAVSQAELNYERLSELDDMMAEEHRFLHQKSQGNEWARTMAERKWLEEEVRWLDEEVASSLHTTRSLRLEMMSIRLGNSFWATSGLLAEAPYRVVKRLSAELRQPDSRASRVLRCVDQCTSASLEHRKILLRFLATLTPPEEQGGALVEEVRSMTNEEVFGAVLERLTGKRSDESERGQSLMEKFKTWALGSA</sequence>
<evidence type="ECO:0008006" key="4">
    <source>
        <dbReference type="Google" id="ProtNLM"/>
    </source>
</evidence>
<feature type="compositionally biased region" description="Basic residues" evidence="1">
    <location>
        <begin position="98"/>
        <end position="113"/>
    </location>
</feature>
<evidence type="ECO:0000313" key="2">
    <source>
        <dbReference type="EMBL" id="KAK4455689.1"/>
    </source>
</evidence>
<feature type="region of interest" description="Disordered" evidence="1">
    <location>
        <begin position="31"/>
        <end position="119"/>
    </location>
</feature>
<proteinExistence type="predicted"/>
<dbReference type="AlphaFoldDB" id="A0AAV9H3Q0"/>
<organism evidence="2 3">
    <name type="scientific">Podospora aff. communis PSN243</name>
    <dbReference type="NCBI Taxonomy" id="3040156"/>
    <lineage>
        <taxon>Eukaryota</taxon>
        <taxon>Fungi</taxon>
        <taxon>Dikarya</taxon>
        <taxon>Ascomycota</taxon>
        <taxon>Pezizomycotina</taxon>
        <taxon>Sordariomycetes</taxon>
        <taxon>Sordariomycetidae</taxon>
        <taxon>Sordariales</taxon>
        <taxon>Podosporaceae</taxon>
        <taxon>Podospora</taxon>
    </lineage>
</organism>
<feature type="compositionally biased region" description="Polar residues" evidence="1">
    <location>
        <begin position="43"/>
        <end position="53"/>
    </location>
</feature>
<feature type="compositionally biased region" description="Basic and acidic residues" evidence="1">
    <location>
        <begin position="76"/>
        <end position="92"/>
    </location>
</feature>
<feature type="compositionally biased region" description="Basic and acidic residues" evidence="1">
    <location>
        <begin position="59"/>
        <end position="70"/>
    </location>
</feature>
<protein>
    <recommendedName>
        <fullName evidence="4">Pentatricopeptide repeat domain-containing protein</fullName>
    </recommendedName>
</protein>
<keyword evidence="3" id="KW-1185">Reference proteome</keyword>
<reference evidence="2" key="2">
    <citation type="submission" date="2023-05" db="EMBL/GenBank/DDBJ databases">
        <authorList>
            <consortium name="Lawrence Berkeley National Laboratory"/>
            <person name="Steindorff A."/>
            <person name="Hensen N."/>
            <person name="Bonometti L."/>
            <person name="Westerberg I."/>
            <person name="Brannstrom I.O."/>
            <person name="Guillou S."/>
            <person name="Cros-Aarteil S."/>
            <person name="Calhoun S."/>
            <person name="Haridas S."/>
            <person name="Kuo A."/>
            <person name="Mondo S."/>
            <person name="Pangilinan J."/>
            <person name="Riley R."/>
            <person name="Labutti K."/>
            <person name="Andreopoulos B."/>
            <person name="Lipzen A."/>
            <person name="Chen C."/>
            <person name="Yanf M."/>
            <person name="Daum C."/>
            <person name="Ng V."/>
            <person name="Clum A."/>
            <person name="Ohm R."/>
            <person name="Martin F."/>
            <person name="Silar P."/>
            <person name="Natvig D."/>
            <person name="Lalanne C."/>
            <person name="Gautier V."/>
            <person name="Ament-Velasquez S.L."/>
            <person name="Kruys A."/>
            <person name="Hutchinson M.I."/>
            <person name="Powell A.J."/>
            <person name="Barry K."/>
            <person name="Miller A.N."/>
            <person name="Grigoriev I.V."/>
            <person name="Debuchy R."/>
            <person name="Gladieux P."/>
            <person name="Thoren M.H."/>
            <person name="Johannesson H."/>
        </authorList>
    </citation>
    <scope>NUCLEOTIDE SEQUENCE</scope>
    <source>
        <strain evidence="2">PSN243</strain>
    </source>
</reference>
<dbReference type="Proteomes" id="UP001321760">
    <property type="component" value="Unassembled WGS sequence"/>
</dbReference>